<evidence type="ECO:0000313" key="4">
    <source>
        <dbReference type="EMBL" id="MDL5159001.1"/>
    </source>
</evidence>
<dbReference type="CDD" id="cd03794">
    <property type="entry name" value="GT4_WbuB-like"/>
    <property type="match status" value="1"/>
</dbReference>
<reference evidence="4 5" key="1">
    <citation type="submission" date="2023-06" db="EMBL/GenBank/DDBJ databases">
        <title>Actinomycetospora Odt1-22.</title>
        <authorList>
            <person name="Supong K."/>
        </authorList>
    </citation>
    <scope>NUCLEOTIDE SEQUENCE [LARGE SCALE GENOMIC DNA]</scope>
    <source>
        <strain evidence="4 5">Odt1-22</strain>
    </source>
</reference>
<evidence type="ECO:0000259" key="3">
    <source>
        <dbReference type="Pfam" id="PF13579"/>
    </source>
</evidence>
<comment type="caution">
    <text evidence="4">The sequence shown here is derived from an EMBL/GenBank/DDBJ whole genome shotgun (WGS) entry which is preliminary data.</text>
</comment>
<dbReference type="EMBL" id="JASVWF010000006">
    <property type="protein sequence ID" value="MDL5159001.1"/>
    <property type="molecule type" value="Genomic_DNA"/>
</dbReference>
<name>A0ABT7MEA9_9PSEU</name>
<evidence type="ECO:0000256" key="2">
    <source>
        <dbReference type="ARBA" id="ARBA00022679"/>
    </source>
</evidence>
<sequence length="407" mass="44541">MASSSGEVGRRALLIVENLSVPFDRRVAQEARCLHEHGWTVEVICPRGPDGPGGYDSEPEADVDGVRVYRYPLATAGRAAGYLREYSVALLHTLRLAVRLRLRGRIDVVHLCNPPDLLFPVALLLRITGARVVFDHHDLSPELYLSRFGARQDVVYRALRALEWLTFRSADVVLSTNESYRAIAVGRGRVDPRRVHVVRSAPAPDRLWPGPPDPSLGRGARHVLCYLGVMGPQDGVDHAVHALARLAERRDDWHAVMVGSGDARPAAEALVREYGLADRVTFTGRVSDERVRSVLSTAAVCLAPDPLNPLNDVSTMNKIVEYMAMGRPTVSVDLTESRISAGEAAVYARPGDPEDFAALVDALLDDPERRRRMGEAGQARVRGDLSWESSKEALLAGYAQACGKGQP</sequence>
<organism evidence="4 5">
    <name type="scientific">Actinomycetospora termitidis</name>
    <dbReference type="NCBI Taxonomy" id="3053470"/>
    <lineage>
        <taxon>Bacteria</taxon>
        <taxon>Bacillati</taxon>
        <taxon>Actinomycetota</taxon>
        <taxon>Actinomycetes</taxon>
        <taxon>Pseudonocardiales</taxon>
        <taxon>Pseudonocardiaceae</taxon>
        <taxon>Actinomycetospora</taxon>
    </lineage>
</organism>
<evidence type="ECO:0000313" key="5">
    <source>
        <dbReference type="Proteomes" id="UP001231924"/>
    </source>
</evidence>
<keyword evidence="1" id="KW-0328">Glycosyltransferase</keyword>
<dbReference type="Pfam" id="PF13579">
    <property type="entry name" value="Glyco_trans_4_4"/>
    <property type="match status" value="1"/>
</dbReference>
<proteinExistence type="predicted"/>
<evidence type="ECO:0000256" key="1">
    <source>
        <dbReference type="ARBA" id="ARBA00022676"/>
    </source>
</evidence>
<feature type="domain" description="Glycosyltransferase subfamily 4-like N-terminal" evidence="3">
    <location>
        <begin position="25"/>
        <end position="199"/>
    </location>
</feature>
<dbReference type="Pfam" id="PF13692">
    <property type="entry name" value="Glyco_trans_1_4"/>
    <property type="match status" value="1"/>
</dbReference>
<dbReference type="InterPro" id="IPR028098">
    <property type="entry name" value="Glyco_trans_4-like_N"/>
</dbReference>
<protein>
    <submittedName>
        <fullName evidence="4">Glycosyltransferase family 4 protein</fullName>
    </submittedName>
</protein>
<dbReference type="Gene3D" id="3.40.50.2000">
    <property type="entry name" value="Glycogen Phosphorylase B"/>
    <property type="match status" value="2"/>
</dbReference>
<accession>A0ABT7MEA9</accession>
<dbReference type="Proteomes" id="UP001231924">
    <property type="component" value="Unassembled WGS sequence"/>
</dbReference>
<dbReference type="SUPFAM" id="SSF53756">
    <property type="entry name" value="UDP-Glycosyltransferase/glycogen phosphorylase"/>
    <property type="match status" value="1"/>
</dbReference>
<keyword evidence="2" id="KW-0808">Transferase</keyword>
<gene>
    <name evidence="4" type="ORF">QRT03_23745</name>
</gene>
<dbReference type="PANTHER" id="PTHR12526:SF624">
    <property type="entry name" value="BLR6297 PROTEIN"/>
    <property type="match status" value="1"/>
</dbReference>
<dbReference type="PANTHER" id="PTHR12526">
    <property type="entry name" value="GLYCOSYLTRANSFERASE"/>
    <property type="match status" value="1"/>
</dbReference>
<keyword evidence="5" id="KW-1185">Reference proteome</keyword>
<dbReference type="RefSeq" id="WP_286055566.1">
    <property type="nucleotide sequence ID" value="NZ_JASVWF010000006.1"/>
</dbReference>